<dbReference type="RefSeq" id="WP_020878599.1">
    <property type="nucleotide sequence ID" value="NZ_ATHJ01000123.1"/>
</dbReference>
<dbReference type="EMBL" id="ATHJ01000123">
    <property type="protein sequence ID" value="EPR34057.1"/>
    <property type="molecule type" value="Genomic_DNA"/>
</dbReference>
<gene>
    <name evidence="1" type="ORF">dsmv_3466</name>
</gene>
<dbReference type="Proteomes" id="UP000014977">
    <property type="component" value="Unassembled WGS sequence"/>
</dbReference>
<organism evidence="1 2">
    <name type="scientific">Desulfococcus multivorans DSM 2059</name>
    <dbReference type="NCBI Taxonomy" id="1121405"/>
    <lineage>
        <taxon>Bacteria</taxon>
        <taxon>Pseudomonadati</taxon>
        <taxon>Thermodesulfobacteriota</taxon>
        <taxon>Desulfobacteria</taxon>
        <taxon>Desulfobacterales</taxon>
        <taxon>Desulfococcaceae</taxon>
        <taxon>Desulfococcus</taxon>
    </lineage>
</organism>
<evidence type="ECO:0000313" key="2">
    <source>
        <dbReference type="Proteomes" id="UP000014977"/>
    </source>
</evidence>
<proteinExistence type="predicted"/>
<dbReference type="AlphaFoldDB" id="S7TAB0"/>
<accession>S7TAB0</accession>
<dbReference type="OrthoDB" id="9967702at2"/>
<sequence>MSENDYADRGRCGTEQMIVDILSKAGKPYLTVNQIRNRLPSGELRRLGLNRKRSGSAQVLGTLKRAIGACAGEGGDRLGGGLRIYRGPKAVYIGIWLSDEALILEKLGREPGLSVKALGNRLPLLKRDYIATLNRLTASGRVHCTFNDAWRPILRPVKPASMPRKVYAGDHKTLFKEAYDRIGKGRGFVRIHRIRAALNWTDETFDGLLKELMAAYVIELHGGDPSTLSENEIRQSYVDEGGTLYITLSWWGEDHEK</sequence>
<keyword evidence="2" id="KW-1185">Reference proteome</keyword>
<protein>
    <submittedName>
        <fullName evidence="1">Uncharacterized protein</fullName>
    </submittedName>
</protein>
<evidence type="ECO:0000313" key="1">
    <source>
        <dbReference type="EMBL" id="EPR34057.1"/>
    </source>
</evidence>
<name>S7TAB0_DESML</name>
<reference evidence="1 2" key="1">
    <citation type="journal article" date="2013" name="Genome Announc.">
        <title>Draft genome sequences for three mercury-methylating, sulfate-reducing bacteria.</title>
        <authorList>
            <person name="Brown S.D."/>
            <person name="Hurt R.A.Jr."/>
            <person name="Gilmour C.C."/>
            <person name="Elias D.A."/>
        </authorList>
    </citation>
    <scope>NUCLEOTIDE SEQUENCE [LARGE SCALE GENOMIC DNA]</scope>
    <source>
        <strain evidence="1 2">DSM 2059</strain>
    </source>
</reference>
<comment type="caution">
    <text evidence="1">The sequence shown here is derived from an EMBL/GenBank/DDBJ whole genome shotgun (WGS) entry which is preliminary data.</text>
</comment>